<comment type="caution">
    <text evidence="3">The sequence shown here is derived from an EMBL/GenBank/DDBJ whole genome shotgun (WGS) entry which is preliminary data.</text>
</comment>
<reference evidence="3" key="1">
    <citation type="journal article" date="2014" name="Int. J. Syst. Evol. Microbiol.">
        <title>Complete genome sequence of Corynebacterium casei LMG S-19264T (=DSM 44701T), isolated from a smear-ripened cheese.</title>
        <authorList>
            <consortium name="US DOE Joint Genome Institute (JGI-PGF)"/>
            <person name="Walter F."/>
            <person name="Albersmeier A."/>
            <person name="Kalinowski J."/>
            <person name="Ruckert C."/>
        </authorList>
    </citation>
    <scope>NUCLEOTIDE SEQUENCE</scope>
    <source>
        <strain evidence="3">NBRC 112290</strain>
    </source>
</reference>
<dbReference type="SMART" id="SM00530">
    <property type="entry name" value="HTH_XRE"/>
    <property type="match status" value="1"/>
</dbReference>
<evidence type="ECO:0000313" key="3">
    <source>
        <dbReference type="EMBL" id="GMA31030.1"/>
    </source>
</evidence>
<dbReference type="GO" id="GO:0005829">
    <property type="term" value="C:cytosol"/>
    <property type="evidence" value="ECO:0007669"/>
    <property type="project" value="TreeGrafter"/>
</dbReference>
<dbReference type="AlphaFoldDB" id="A0AA37UM49"/>
<accession>A0AA37UM49</accession>
<dbReference type="PANTHER" id="PTHR46797:SF1">
    <property type="entry name" value="METHYLPHOSPHONATE SYNTHASE"/>
    <property type="match status" value="1"/>
</dbReference>
<dbReference type="InterPro" id="IPR050807">
    <property type="entry name" value="TransReg_Diox_bact_type"/>
</dbReference>
<sequence>MTSTDESGWTDADRRLGQAIRRTRHARGLTLVQVAAEAGLSHPFLSQLERGLARPSMRSLFVIAEALGTTQQALLAEAGAAEPIDIDAGGGARLLGPLPPDVAVTEFVGPQGDFGDFFRHDHAELLYVVAGSVEVEHEGRPGGSIERRTLGPRETAGYPGGVAHRFRQVGEQTAVLLVVHGGVGA</sequence>
<dbReference type="CDD" id="cd00093">
    <property type="entry name" value="HTH_XRE"/>
    <property type="match status" value="1"/>
</dbReference>
<name>A0AA37UM49_9MICO</name>
<dbReference type="Pfam" id="PF07883">
    <property type="entry name" value="Cupin_2"/>
    <property type="match status" value="1"/>
</dbReference>
<keyword evidence="4" id="KW-1185">Reference proteome</keyword>
<protein>
    <submittedName>
        <fullName evidence="3">XRE family transcriptional regulator</fullName>
    </submittedName>
</protein>
<dbReference type="SUPFAM" id="SSF51182">
    <property type="entry name" value="RmlC-like cupins"/>
    <property type="match status" value="1"/>
</dbReference>
<dbReference type="Gene3D" id="1.10.260.40">
    <property type="entry name" value="lambda repressor-like DNA-binding domains"/>
    <property type="match status" value="1"/>
</dbReference>
<dbReference type="RefSeq" id="WP_284249859.1">
    <property type="nucleotide sequence ID" value="NZ_BSUM01000001.1"/>
</dbReference>
<gene>
    <name evidence="3" type="ORF">GCM10025875_10220</name>
</gene>
<dbReference type="CDD" id="cd02209">
    <property type="entry name" value="cupin_XRE_C"/>
    <property type="match status" value="1"/>
</dbReference>
<feature type="domain" description="HTH cro/C1-type" evidence="2">
    <location>
        <begin position="20"/>
        <end position="74"/>
    </location>
</feature>
<dbReference type="GO" id="GO:0003700">
    <property type="term" value="F:DNA-binding transcription factor activity"/>
    <property type="evidence" value="ECO:0007669"/>
    <property type="project" value="TreeGrafter"/>
</dbReference>
<dbReference type="InterPro" id="IPR014710">
    <property type="entry name" value="RmlC-like_jellyroll"/>
</dbReference>
<dbReference type="GO" id="GO:0003677">
    <property type="term" value="F:DNA binding"/>
    <property type="evidence" value="ECO:0007669"/>
    <property type="project" value="UniProtKB-KW"/>
</dbReference>
<dbReference type="Pfam" id="PF13560">
    <property type="entry name" value="HTH_31"/>
    <property type="match status" value="1"/>
</dbReference>
<dbReference type="InterPro" id="IPR001387">
    <property type="entry name" value="Cro/C1-type_HTH"/>
</dbReference>
<dbReference type="PROSITE" id="PS50943">
    <property type="entry name" value="HTH_CROC1"/>
    <property type="match status" value="1"/>
</dbReference>
<dbReference type="EMBL" id="BSUM01000001">
    <property type="protein sequence ID" value="GMA31030.1"/>
    <property type="molecule type" value="Genomic_DNA"/>
</dbReference>
<reference evidence="3" key="2">
    <citation type="submission" date="2023-02" db="EMBL/GenBank/DDBJ databases">
        <authorList>
            <person name="Sun Q."/>
            <person name="Mori K."/>
        </authorList>
    </citation>
    <scope>NUCLEOTIDE SEQUENCE</scope>
    <source>
        <strain evidence="3">NBRC 112290</strain>
    </source>
</reference>
<dbReference type="Gene3D" id="2.60.120.10">
    <property type="entry name" value="Jelly Rolls"/>
    <property type="match status" value="1"/>
</dbReference>
<dbReference type="InterPro" id="IPR011051">
    <property type="entry name" value="RmlC_Cupin_sf"/>
</dbReference>
<dbReference type="PANTHER" id="PTHR46797">
    <property type="entry name" value="HTH-TYPE TRANSCRIPTIONAL REGULATOR"/>
    <property type="match status" value="1"/>
</dbReference>
<dbReference type="InterPro" id="IPR010982">
    <property type="entry name" value="Lambda_DNA-bd_dom_sf"/>
</dbReference>
<organism evidence="3 4">
    <name type="scientific">Litorihabitans aurantiacus</name>
    <dbReference type="NCBI Taxonomy" id="1930061"/>
    <lineage>
        <taxon>Bacteria</taxon>
        <taxon>Bacillati</taxon>
        <taxon>Actinomycetota</taxon>
        <taxon>Actinomycetes</taxon>
        <taxon>Micrococcales</taxon>
        <taxon>Beutenbergiaceae</taxon>
        <taxon>Litorihabitans</taxon>
    </lineage>
</organism>
<evidence type="ECO:0000259" key="2">
    <source>
        <dbReference type="PROSITE" id="PS50943"/>
    </source>
</evidence>
<evidence type="ECO:0000313" key="4">
    <source>
        <dbReference type="Proteomes" id="UP001157161"/>
    </source>
</evidence>
<dbReference type="InterPro" id="IPR013096">
    <property type="entry name" value="Cupin_2"/>
</dbReference>
<keyword evidence="1" id="KW-0238">DNA-binding</keyword>
<dbReference type="Proteomes" id="UP001157161">
    <property type="component" value="Unassembled WGS sequence"/>
</dbReference>
<evidence type="ECO:0000256" key="1">
    <source>
        <dbReference type="ARBA" id="ARBA00023125"/>
    </source>
</evidence>
<dbReference type="SUPFAM" id="SSF47413">
    <property type="entry name" value="lambda repressor-like DNA-binding domains"/>
    <property type="match status" value="1"/>
</dbReference>
<proteinExistence type="predicted"/>